<feature type="repeat" description="ANK" evidence="3">
    <location>
        <begin position="77"/>
        <end position="109"/>
    </location>
</feature>
<dbReference type="InterPro" id="IPR002110">
    <property type="entry name" value="Ankyrin_rpt"/>
</dbReference>
<proteinExistence type="predicted"/>
<evidence type="ECO:0000256" key="2">
    <source>
        <dbReference type="ARBA" id="ARBA00023043"/>
    </source>
</evidence>
<feature type="repeat" description="ANK" evidence="3">
    <location>
        <begin position="44"/>
        <end position="76"/>
    </location>
</feature>
<dbReference type="PROSITE" id="PS50088">
    <property type="entry name" value="ANK_REPEAT"/>
    <property type="match status" value="3"/>
</dbReference>
<dbReference type="PANTHER" id="PTHR24193:SF121">
    <property type="entry name" value="ADA2A-CONTAINING COMPLEX COMPONENT 3, ISOFORM D"/>
    <property type="match status" value="1"/>
</dbReference>
<dbReference type="RefSeq" id="WP_379662448.1">
    <property type="nucleotide sequence ID" value="NZ_JBHUDG010000014.1"/>
</dbReference>
<dbReference type="InterPro" id="IPR050663">
    <property type="entry name" value="Ankyrin-SOCS_Box"/>
</dbReference>
<dbReference type="InterPro" id="IPR036770">
    <property type="entry name" value="Ankyrin_rpt-contain_sf"/>
</dbReference>
<organism evidence="4 5">
    <name type="scientific">Pseudopedobacter beijingensis</name>
    <dbReference type="NCBI Taxonomy" id="1207056"/>
    <lineage>
        <taxon>Bacteria</taxon>
        <taxon>Pseudomonadati</taxon>
        <taxon>Bacteroidota</taxon>
        <taxon>Sphingobacteriia</taxon>
        <taxon>Sphingobacteriales</taxon>
        <taxon>Sphingobacteriaceae</taxon>
        <taxon>Pseudopedobacter</taxon>
    </lineage>
</organism>
<dbReference type="SMART" id="SM00248">
    <property type="entry name" value="ANK"/>
    <property type="match status" value="3"/>
</dbReference>
<protein>
    <submittedName>
        <fullName evidence="4">Ankyrin repeat domain-containing protein</fullName>
    </submittedName>
</protein>
<dbReference type="Pfam" id="PF12796">
    <property type="entry name" value="Ank_2"/>
    <property type="match status" value="1"/>
</dbReference>
<dbReference type="EMBL" id="JBHUDG010000014">
    <property type="protein sequence ID" value="MFD1630070.1"/>
    <property type="molecule type" value="Genomic_DNA"/>
</dbReference>
<comment type="caution">
    <text evidence="4">The sequence shown here is derived from an EMBL/GenBank/DDBJ whole genome shotgun (WGS) entry which is preliminary data.</text>
</comment>
<dbReference type="Gene3D" id="1.25.40.20">
    <property type="entry name" value="Ankyrin repeat-containing domain"/>
    <property type="match status" value="1"/>
</dbReference>
<dbReference type="Proteomes" id="UP001597118">
    <property type="component" value="Unassembled WGS sequence"/>
</dbReference>
<name>A0ABW4IBE9_9SPHI</name>
<evidence type="ECO:0000256" key="1">
    <source>
        <dbReference type="ARBA" id="ARBA00022737"/>
    </source>
</evidence>
<feature type="repeat" description="ANK" evidence="3">
    <location>
        <begin position="110"/>
        <end position="144"/>
    </location>
</feature>
<keyword evidence="5" id="KW-1185">Reference proteome</keyword>
<sequence length="167" mass="18810">MAKPGRPNKSNPRVDNLSYDIRDGNNENVKKLLSEVGIDALDGYQRTSLIWTAFYNNMVLLKWLIDNGANINHQDRNGFSALHFAVKEQRFDAIEILIKNKADLELKDSNGNTPLMDAIFNSKGDYKIVALFIDSGANPDNVNNHEITPRLLAESMAGFDYNLPKEK</sequence>
<reference evidence="5" key="1">
    <citation type="journal article" date="2019" name="Int. J. Syst. Evol. Microbiol.">
        <title>The Global Catalogue of Microorganisms (GCM) 10K type strain sequencing project: providing services to taxonomists for standard genome sequencing and annotation.</title>
        <authorList>
            <consortium name="The Broad Institute Genomics Platform"/>
            <consortium name="The Broad Institute Genome Sequencing Center for Infectious Disease"/>
            <person name="Wu L."/>
            <person name="Ma J."/>
        </authorList>
    </citation>
    <scope>NUCLEOTIDE SEQUENCE [LARGE SCALE GENOMIC DNA]</scope>
    <source>
        <strain evidence="5">CCUG 53762</strain>
    </source>
</reference>
<accession>A0ABW4IBE9</accession>
<gene>
    <name evidence="4" type="ORF">ACFSAH_09285</name>
</gene>
<evidence type="ECO:0000313" key="5">
    <source>
        <dbReference type="Proteomes" id="UP001597118"/>
    </source>
</evidence>
<dbReference type="SUPFAM" id="SSF48403">
    <property type="entry name" value="Ankyrin repeat"/>
    <property type="match status" value="1"/>
</dbReference>
<keyword evidence="1" id="KW-0677">Repeat</keyword>
<dbReference type="PANTHER" id="PTHR24193">
    <property type="entry name" value="ANKYRIN REPEAT PROTEIN"/>
    <property type="match status" value="1"/>
</dbReference>
<evidence type="ECO:0000313" key="4">
    <source>
        <dbReference type="EMBL" id="MFD1630070.1"/>
    </source>
</evidence>
<keyword evidence="2 3" id="KW-0040">ANK repeat</keyword>
<evidence type="ECO:0000256" key="3">
    <source>
        <dbReference type="PROSITE-ProRule" id="PRU00023"/>
    </source>
</evidence>
<dbReference type="PROSITE" id="PS50297">
    <property type="entry name" value="ANK_REP_REGION"/>
    <property type="match status" value="2"/>
</dbReference>